<dbReference type="InterPro" id="IPR005821">
    <property type="entry name" value="Ion_trans_dom"/>
</dbReference>
<dbReference type="AlphaFoldDB" id="A0AAJ7JHS4"/>
<name>A0AAJ7JHS4_9HYME</name>
<dbReference type="SUPFAM" id="SSF81324">
    <property type="entry name" value="Voltage-gated potassium channels"/>
    <property type="match status" value="1"/>
</dbReference>
<dbReference type="GO" id="GO:0001518">
    <property type="term" value="C:voltage-gated sodium channel complex"/>
    <property type="evidence" value="ECO:0007669"/>
    <property type="project" value="TreeGrafter"/>
</dbReference>
<accession>A0AAJ7JHS4</accession>
<sequence>QCLPGYTCLQGYGGNPNYGYTSFDTFGWALLSAFRLMTQDYWENLYQLVLRSAGPWHMLFFIVIIFLGSFYLVNLILAIVAMSYDELQKKAEEEEAAEEEAIRV</sequence>
<evidence type="ECO:0000256" key="2">
    <source>
        <dbReference type="ARBA" id="ARBA00022692"/>
    </source>
</evidence>
<dbReference type="Pfam" id="PF00520">
    <property type="entry name" value="Ion_trans"/>
    <property type="match status" value="1"/>
</dbReference>
<dbReference type="RefSeq" id="XP_017893070.2">
    <property type="nucleotide sequence ID" value="XM_018037581.2"/>
</dbReference>
<feature type="non-terminal residue" evidence="8">
    <location>
        <position position="104"/>
    </location>
</feature>
<evidence type="ECO:0000256" key="1">
    <source>
        <dbReference type="ARBA" id="ARBA00004141"/>
    </source>
</evidence>
<evidence type="ECO:0000256" key="4">
    <source>
        <dbReference type="ARBA" id="ARBA00023136"/>
    </source>
</evidence>
<keyword evidence="3 5" id="KW-1133">Transmembrane helix</keyword>
<evidence type="ECO:0000259" key="6">
    <source>
        <dbReference type="Pfam" id="PF00520"/>
    </source>
</evidence>
<comment type="subcellular location">
    <subcellularLocation>
        <location evidence="1">Membrane</location>
        <topology evidence="1">Multi-pass membrane protein</topology>
    </subcellularLocation>
</comment>
<feature type="transmembrane region" description="Helical" evidence="5">
    <location>
        <begin position="58"/>
        <end position="80"/>
    </location>
</feature>
<gene>
    <name evidence="8" type="primary">LOC108632787</name>
</gene>
<protein>
    <submittedName>
        <fullName evidence="8">Sodium channel protein para-like</fullName>
    </submittedName>
</protein>
<proteinExistence type="predicted"/>
<dbReference type="Gene3D" id="1.10.287.70">
    <property type="match status" value="1"/>
</dbReference>
<keyword evidence="7" id="KW-1185">Reference proteome</keyword>
<dbReference type="InterPro" id="IPR043203">
    <property type="entry name" value="VGCC_Ca_Na"/>
</dbReference>
<feature type="domain" description="Ion transport" evidence="6">
    <location>
        <begin position="13"/>
        <end position="91"/>
    </location>
</feature>
<keyword evidence="2 5" id="KW-0812">Transmembrane</keyword>
<evidence type="ECO:0000256" key="5">
    <source>
        <dbReference type="SAM" id="Phobius"/>
    </source>
</evidence>
<evidence type="ECO:0000313" key="8">
    <source>
        <dbReference type="RefSeq" id="XP_017893070.2"/>
    </source>
</evidence>
<feature type="non-terminal residue" evidence="8">
    <location>
        <position position="1"/>
    </location>
</feature>
<dbReference type="GO" id="GO:0019228">
    <property type="term" value="P:neuronal action potential"/>
    <property type="evidence" value="ECO:0007669"/>
    <property type="project" value="TreeGrafter"/>
</dbReference>
<organism evidence="7 8">
    <name type="scientific">Ceratina calcarata</name>
    <dbReference type="NCBI Taxonomy" id="156304"/>
    <lineage>
        <taxon>Eukaryota</taxon>
        <taxon>Metazoa</taxon>
        <taxon>Ecdysozoa</taxon>
        <taxon>Arthropoda</taxon>
        <taxon>Hexapoda</taxon>
        <taxon>Insecta</taxon>
        <taxon>Pterygota</taxon>
        <taxon>Neoptera</taxon>
        <taxon>Endopterygota</taxon>
        <taxon>Hymenoptera</taxon>
        <taxon>Apocrita</taxon>
        <taxon>Aculeata</taxon>
        <taxon>Apoidea</taxon>
        <taxon>Anthophila</taxon>
        <taxon>Apidae</taxon>
        <taxon>Ceratina</taxon>
        <taxon>Zadontomerus</taxon>
    </lineage>
</organism>
<reference evidence="8" key="1">
    <citation type="submission" date="2025-08" db="UniProtKB">
        <authorList>
            <consortium name="RefSeq"/>
        </authorList>
    </citation>
    <scope>IDENTIFICATION</scope>
    <source>
        <tissue evidence="8">Whole body</tissue>
    </source>
</reference>
<keyword evidence="4 5" id="KW-0472">Membrane</keyword>
<dbReference type="GO" id="GO:0086010">
    <property type="term" value="P:membrane depolarization during action potential"/>
    <property type="evidence" value="ECO:0007669"/>
    <property type="project" value="TreeGrafter"/>
</dbReference>
<evidence type="ECO:0000256" key="3">
    <source>
        <dbReference type="ARBA" id="ARBA00022989"/>
    </source>
</evidence>
<dbReference type="KEGG" id="ccal:108632787"/>
<dbReference type="GeneID" id="108632787"/>
<dbReference type="GO" id="GO:0005248">
    <property type="term" value="F:voltage-gated sodium channel activity"/>
    <property type="evidence" value="ECO:0007669"/>
    <property type="project" value="TreeGrafter"/>
</dbReference>
<evidence type="ECO:0000313" key="7">
    <source>
        <dbReference type="Proteomes" id="UP000694925"/>
    </source>
</evidence>
<dbReference type="PANTHER" id="PTHR10037:SF288">
    <property type="entry name" value="SODIUM CHANNEL PROTEIN PARA"/>
    <property type="match status" value="1"/>
</dbReference>
<dbReference type="Proteomes" id="UP000694925">
    <property type="component" value="Unplaced"/>
</dbReference>
<dbReference type="PANTHER" id="PTHR10037">
    <property type="entry name" value="VOLTAGE-GATED CATION CHANNEL CALCIUM AND SODIUM"/>
    <property type="match status" value="1"/>
</dbReference>